<dbReference type="AlphaFoldDB" id="A0A517KXK4"/>
<dbReference type="Proteomes" id="UP000316270">
    <property type="component" value="Chromosome 1"/>
</dbReference>
<sequence>MPKNNTFPAEVQASLIDLDKSLYYKGSDWDALVESARSITIALEQSSFFDDLKRREQQICAIEVLQRLAYHDVDAGGVADLAEWCLEHWLQLHHAHPDDVAVLQEARGLLLPAVDYLRRAVDQATSKSSADGPLLVTAAEAYMSIGNVSSSRTNHEHFCRAIQYLRTASGIPGFPLPAYLQSYLDEYGGFSGCD</sequence>
<proteinExistence type="predicted"/>
<keyword evidence="2" id="KW-1185">Reference proteome</keyword>
<dbReference type="OrthoDB" id="5366687at2759"/>
<reference evidence="1 2" key="1">
    <citation type="submission" date="2019-07" db="EMBL/GenBank/DDBJ databases">
        <title>Finished genome of Venturia effusa.</title>
        <authorList>
            <person name="Young C.A."/>
            <person name="Cox M.P."/>
            <person name="Ganley A.R.D."/>
            <person name="David W.J."/>
        </authorList>
    </citation>
    <scope>NUCLEOTIDE SEQUENCE [LARGE SCALE GENOMIC DNA]</scope>
    <source>
        <strain evidence="2">albino</strain>
    </source>
</reference>
<gene>
    <name evidence="1" type="ORF">FKW77_010199</name>
</gene>
<name>A0A517KXK4_9PEZI</name>
<protein>
    <submittedName>
        <fullName evidence="1">Uncharacterized protein</fullName>
    </submittedName>
</protein>
<evidence type="ECO:0000313" key="1">
    <source>
        <dbReference type="EMBL" id="QDS68115.1"/>
    </source>
</evidence>
<dbReference type="STRING" id="50376.A0A517KXK4"/>
<accession>A0A517KXK4</accession>
<dbReference type="EMBL" id="CP042185">
    <property type="protein sequence ID" value="QDS68115.1"/>
    <property type="molecule type" value="Genomic_DNA"/>
</dbReference>
<organism evidence="1 2">
    <name type="scientific">Venturia effusa</name>
    <dbReference type="NCBI Taxonomy" id="50376"/>
    <lineage>
        <taxon>Eukaryota</taxon>
        <taxon>Fungi</taxon>
        <taxon>Dikarya</taxon>
        <taxon>Ascomycota</taxon>
        <taxon>Pezizomycotina</taxon>
        <taxon>Dothideomycetes</taxon>
        <taxon>Pleosporomycetidae</taxon>
        <taxon>Venturiales</taxon>
        <taxon>Venturiaceae</taxon>
        <taxon>Venturia</taxon>
    </lineage>
</organism>
<evidence type="ECO:0000313" key="2">
    <source>
        <dbReference type="Proteomes" id="UP000316270"/>
    </source>
</evidence>